<evidence type="ECO:0000313" key="1">
    <source>
        <dbReference type="EMBL" id="VDS07927.1"/>
    </source>
</evidence>
<dbReference type="SUPFAM" id="SSF51306">
    <property type="entry name" value="LexA/Signal peptidase"/>
    <property type="match status" value="1"/>
</dbReference>
<dbReference type="InterPro" id="IPR036286">
    <property type="entry name" value="LexA/Signal_pep-like_sf"/>
</dbReference>
<proteinExistence type="predicted"/>
<gene>
    <name evidence="1" type="ORF">PARHAE_01107</name>
</gene>
<dbReference type="RefSeq" id="WP_126153612.1">
    <property type="nucleotide sequence ID" value="NZ_UZWE01000024.1"/>
</dbReference>
<keyword evidence="2" id="KW-1185">Reference proteome</keyword>
<name>A0A3S4CHH5_9RHOB</name>
<dbReference type="AlphaFoldDB" id="A0A3S4CHH5"/>
<reference evidence="1 2" key="1">
    <citation type="submission" date="2018-12" db="EMBL/GenBank/DDBJ databases">
        <authorList>
            <person name="Criscuolo A."/>
        </authorList>
    </citation>
    <scope>NUCLEOTIDE SEQUENCE [LARGE SCALE GENOMIC DNA]</scope>
    <source>
        <strain evidence="1">ACIP1116241</strain>
    </source>
</reference>
<accession>A0A3S4CHH5</accession>
<dbReference type="OrthoDB" id="8101354at2"/>
<protein>
    <submittedName>
        <fullName evidence="1">Uncharacterized protein</fullName>
    </submittedName>
</protein>
<evidence type="ECO:0000313" key="2">
    <source>
        <dbReference type="Proteomes" id="UP000270743"/>
    </source>
</evidence>
<dbReference type="EMBL" id="UZWE01000024">
    <property type="protein sequence ID" value="VDS07927.1"/>
    <property type="molecule type" value="Genomic_DNA"/>
</dbReference>
<dbReference type="Proteomes" id="UP000270743">
    <property type="component" value="Unassembled WGS sequence"/>
</dbReference>
<organism evidence="1 2">
    <name type="scientific">Paracoccus haematequi</name>
    <dbReference type="NCBI Taxonomy" id="2491866"/>
    <lineage>
        <taxon>Bacteria</taxon>
        <taxon>Pseudomonadati</taxon>
        <taxon>Pseudomonadota</taxon>
        <taxon>Alphaproteobacteria</taxon>
        <taxon>Rhodobacterales</taxon>
        <taxon>Paracoccaceae</taxon>
        <taxon>Paracoccus</taxon>
    </lineage>
</organism>
<dbReference type="SUPFAM" id="SSF47413">
    <property type="entry name" value="lambda repressor-like DNA-binding domains"/>
    <property type="match status" value="1"/>
</dbReference>
<sequence length="216" mass="23447">MIDDKWFKAQQRKVGVTTEDIARRMGRDRTAVSHIYTGRQKMSLAWAKAFASVLKVPIDEVLRRAGVADDQTIDMLVPGFAEGDVHPWQGFSEVGSNRSRSMNMADQLAAAAKEVVDNRPGIDIWRVSTGAMIAEGYLPGDFILVDGHAAASAAAGDVVLAQVYENSRGSATTIMRRYEPPVLITASAQPGERRVHVVDGANVVIVGRVIASWRAT</sequence>
<dbReference type="Pfam" id="PF13560">
    <property type="entry name" value="HTH_31"/>
    <property type="match status" value="1"/>
</dbReference>
<dbReference type="InterPro" id="IPR010982">
    <property type="entry name" value="Lambda_DNA-bd_dom_sf"/>
</dbReference>
<dbReference type="Gene3D" id="1.10.260.40">
    <property type="entry name" value="lambda repressor-like DNA-binding domains"/>
    <property type="match status" value="1"/>
</dbReference>
<dbReference type="Gene3D" id="2.10.109.10">
    <property type="entry name" value="Umud Fragment, subunit A"/>
    <property type="match status" value="1"/>
</dbReference>
<dbReference type="GO" id="GO:0003677">
    <property type="term" value="F:DNA binding"/>
    <property type="evidence" value="ECO:0007669"/>
    <property type="project" value="InterPro"/>
</dbReference>